<dbReference type="Proteomes" id="UP000316330">
    <property type="component" value="Unassembled WGS sequence"/>
</dbReference>
<protein>
    <submittedName>
        <fullName evidence="1">DUF1963 domain-containing protein</fullName>
    </submittedName>
</protein>
<accession>A0A559J8S6</accession>
<dbReference type="OrthoDB" id="8792814at2"/>
<dbReference type="InterPro" id="IPR015315">
    <property type="entry name" value="DUF1963"/>
</dbReference>
<dbReference type="RefSeq" id="WP_144706396.1">
    <property type="nucleotide sequence ID" value="NZ_VNJJ01000017.1"/>
</dbReference>
<comment type="caution">
    <text evidence="1">The sequence shown here is derived from an EMBL/GenBank/DDBJ whole genome shotgun (WGS) entry which is preliminary data.</text>
</comment>
<keyword evidence="2" id="KW-1185">Reference proteome</keyword>
<name>A0A559J8S6_9BACL</name>
<dbReference type="EMBL" id="VNJJ01000017">
    <property type="protein sequence ID" value="TVX96300.1"/>
    <property type="molecule type" value="Genomic_DNA"/>
</dbReference>
<proteinExistence type="predicted"/>
<gene>
    <name evidence="1" type="ORF">FPZ45_21590</name>
</gene>
<sequence>MDIFTRIKSIGKTASIAKIGGFRPETTDLSWFGGNFLFDPNTPWPEEDGIKLIPILQIYIPDIENGRDIFGDYELAQIFINVDRLNHYIPKNGEGWRIVFYKEIKGLVQSTTPDTAALLKPFPVRWSQHDKPDYPCWEESWEYADMTEINNSKELSDRFFDEFTRYYQTKIGGYASYIQSPISKDYEFILQISSEPKPGFMIGDNGNIYIYRSKIDNEWYLYWDCY</sequence>
<organism evidence="1 2">
    <name type="scientific">Cohnella terricola</name>
    <dbReference type="NCBI Taxonomy" id="1289167"/>
    <lineage>
        <taxon>Bacteria</taxon>
        <taxon>Bacillati</taxon>
        <taxon>Bacillota</taxon>
        <taxon>Bacilli</taxon>
        <taxon>Bacillales</taxon>
        <taxon>Paenibacillaceae</taxon>
        <taxon>Cohnella</taxon>
    </lineage>
</organism>
<dbReference type="AlphaFoldDB" id="A0A559J8S6"/>
<evidence type="ECO:0000313" key="1">
    <source>
        <dbReference type="EMBL" id="TVX96300.1"/>
    </source>
</evidence>
<evidence type="ECO:0000313" key="2">
    <source>
        <dbReference type="Proteomes" id="UP000316330"/>
    </source>
</evidence>
<reference evidence="1 2" key="1">
    <citation type="submission" date="2019-07" db="EMBL/GenBank/DDBJ databases">
        <authorList>
            <person name="Kim J."/>
        </authorList>
    </citation>
    <scope>NUCLEOTIDE SEQUENCE [LARGE SCALE GENOMIC DNA]</scope>
    <source>
        <strain evidence="1 2">G13</strain>
    </source>
</reference>
<dbReference type="Pfam" id="PF09234">
    <property type="entry name" value="DUF1963"/>
    <property type="match status" value="1"/>
</dbReference>
<dbReference type="SUPFAM" id="SSF103032">
    <property type="entry name" value="Hypothetical protein YwqG"/>
    <property type="match status" value="1"/>
</dbReference>
<dbReference type="InterPro" id="IPR035948">
    <property type="entry name" value="YwqG-like_sf"/>
</dbReference>
<dbReference type="Gene3D" id="2.30.320.10">
    <property type="entry name" value="YwqG-like"/>
    <property type="match status" value="1"/>
</dbReference>